<keyword evidence="2 4" id="KW-0472">Membrane</keyword>
<dbReference type="eggNOG" id="COG1520">
    <property type="taxonomic scope" value="Bacteria"/>
</dbReference>
<dbReference type="GO" id="GO:0051205">
    <property type="term" value="P:protein insertion into membrane"/>
    <property type="evidence" value="ECO:0007669"/>
    <property type="project" value="UniProtKB-UniRule"/>
</dbReference>
<dbReference type="Gene3D" id="2.130.10.10">
    <property type="entry name" value="YVTN repeat-like/Quinoprotein amine dehydrogenase"/>
    <property type="match status" value="1"/>
</dbReference>
<evidence type="ECO:0000256" key="1">
    <source>
        <dbReference type="ARBA" id="ARBA00022729"/>
    </source>
</evidence>
<proteinExistence type="inferred from homology"/>
<dbReference type="AlphaFoldDB" id="A9BMV0"/>
<dbReference type="HOGENOM" id="CLU_027480_0_1_4"/>
<dbReference type="EMBL" id="CP000884">
    <property type="protein sequence ID" value="ABX37645.1"/>
    <property type="molecule type" value="Genomic_DNA"/>
</dbReference>
<organism evidence="6 7">
    <name type="scientific">Delftia acidovorans (strain DSM 14801 / SPH-1)</name>
    <dbReference type="NCBI Taxonomy" id="398578"/>
    <lineage>
        <taxon>Bacteria</taxon>
        <taxon>Pseudomonadati</taxon>
        <taxon>Pseudomonadota</taxon>
        <taxon>Betaproteobacteria</taxon>
        <taxon>Burkholderiales</taxon>
        <taxon>Comamonadaceae</taxon>
        <taxon>Delftia</taxon>
    </lineage>
</organism>
<dbReference type="PANTHER" id="PTHR34512">
    <property type="entry name" value="CELL SURFACE PROTEIN"/>
    <property type="match status" value="1"/>
</dbReference>
<evidence type="ECO:0000313" key="7">
    <source>
        <dbReference type="Proteomes" id="UP000000784"/>
    </source>
</evidence>
<dbReference type="GO" id="GO:0009279">
    <property type="term" value="C:cell outer membrane"/>
    <property type="evidence" value="ECO:0007669"/>
    <property type="project" value="UniProtKB-SubCell"/>
</dbReference>
<dbReference type="InterPro" id="IPR011047">
    <property type="entry name" value="Quinoprotein_ADH-like_sf"/>
</dbReference>
<comment type="function">
    <text evidence="4">Part of the outer membrane protein assembly complex, which is involved in assembly and insertion of beta-barrel proteins into the outer membrane.</text>
</comment>
<dbReference type="InterPro" id="IPR015943">
    <property type="entry name" value="WD40/YVTN_repeat-like_dom_sf"/>
</dbReference>
<evidence type="ECO:0000256" key="4">
    <source>
        <dbReference type="HAMAP-Rule" id="MF_00923"/>
    </source>
</evidence>
<keyword evidence="7" id="KW-1185">Reference proteome</keyword>
<evidence type="ECO:0000259" key="5">
    <source>
        <dbReference type="Pfam" id="PF13360"/>
    </source>
</evidence>
<dbReference type="PROSITE" id="PS51257">
    <property type="entry name" value="PROKAR_LIPOPROTEIN"/>
    <property type="match status" value="1"/>
</dbReference>
<name>A9BMV0_DELAS</name>
<dbReference type="SMART" id="SM00564">
    <property type="entry name" value="PQQ"/>
    <property type="match status" value="4"/>
</dbReference>
<keyword evidence="1 4" id="KW-0732">Signal</keyword>
<feature type="domain" description="Pyrrolo-quinoline quinone repeat" evidence="5">
    <location>
        <begin position="90"/>
        <end position="318"/>
    </location>
</feature>
<accession>A9BMV0</accession>
<dbReference type="SUPFAM" id="SSF50998">
    <property type="entry name" value="Quinoprotein alcohol dehydrogenase-like"/>
    <property type="match status" value="1"/>
</dbReference>
<keyword evidence="3 4" id="KW-0998">Cell outer membrane</keyword>
<protein>
    <recommendedName>
        <fullName evidence="4">Outer membrane protein assembly factor BamB</fullName>
    </recommendedName>
</protein>
<dbReference type="InterPro" id="IPR017687">
    <property type="entry name" value="BamB"/>
</dbReference>
<dbReference type="NCBIfam" id="TIGR03300">
    <property type="entry name" value="assembly_YfgL"/>
    <property type="match status" value="1"/>
</dbReference>
<comment type="subcellular location">
    <subcellularLocation>
        <location evidence="4">Cell outer membrane</location>
        <topology evidence="4">Lipid-anchor</topology>
    </subcellularLocation>
</comment>
<keyword evidence="4" id="KW-0564">Palmitate</keyword>
<dbReference type="KEGG" id="dac:Daci_5016"/>
<keyword evidence="4 6" id="KW-0449">Lipoprotein</keyword>
<dbReference type="STRING" id="398578.Daci_5016"/>
<dbReference type="PANTHER" id="PTHR34512:SF30">
    <property type="entry name" value="OUTER MEMBRANE PROTEIN ASSEMBLY FACTOR BAMB"/>
    <property type="match status" value="1"/>
</dbReference>
<dbReference type="Pfam" id="PF13360">
    <property type="entry name" value="PQQ_2"/>
    <property type="match status" value="1"/>
</dbReference>
<dbReference type="HAMAP" id="MF_00923">
    <property type="entry name" value="OM_assembly_BamB"/>
    <property type="match status" value="1"/>
</dbReference>
<reference evidence="6 7" key="1">
    <citation type="journal article" date="2004" name="Appl. Environ. Microbiol.">
        <title>Mineralization of individual congeners of linear alkylbenzenesulfonate by defined pairs of heterotrophic bacteria.</title>
        <authorList>
            <person name="Schleheck D."/>
            <person name="Knepper T.P."/>
            <person name="Fischer K."/>
            <person name="Cook A.M."/>
        </authorList>
    </citation>
    <scope>NUCLEOTIDE SEQUENCE [LARGE SCALE GENOMIC DNA]</scope>
    <source>
        <strain evidence="7">DSM 14801 / SPH-1</strain>
    </source>
</reference>
<evidence type="ECO:0000256" key="3">
    <source>
        <dbReference type="ARBA" id="ARBA00023237"/>
    </source>
</evidence>
<evidence type="ECO:0000256" key="2">
    <source>
        <dbReference type="ARBA" id="ARBA00023136"/>
    </source>
</evidence>
<reference evidence="7" key="2">
    <citation type="submission" date="2007-11" db="EMBL/GenBank/DDBJ databases">
        <title>Complete sequence of Delftia acidovorans DSM 14801 / SPH-1.</title>
        <authorList>
            <person name="Copeland A."/>
            <person name="Lucas S."/>
            <person name="Lapidus A."/>
            <person name="Barry K."/>
            <person name="Glavina del Rio T."/>
            <person name="Dalin E."/>
            <person name="Tice H."/>
            <person name="Pitluck S."/>
            <person name="Lowry S."/>
            <person name="Clum A."/>
            <person name="Schmutz J."/>
            <person name="Larimer F."/>
            <person name="Land M."/>
            <person name="Hauser L."/>
            <person name="Kyrpides N."/>
            <person name="Kim E."/>
            <person name="Schleheck D."/>
            <person name="Richardson P."/>
        </authorList>
    </citation>
    <scope>NUCLEOTIDE SEQUENCE [LARGE SCALE GENOMIC DNA]</scope>
    <source>
        <strain evidence="7">DSM 14801 / SPH-1</strain>
    </source>
</reference>
<gene>
    <name evidence="4" type="primary">bamB</name>
    <name evidence="6" type="ordered locus">Daci_5016</name>
</gene>
<comment type="subunit">
    <text evidence="4">Part of the Bam complex.</text>
</comment>
<sequence length="393" mass="41089">MKTSADQLMAISRPRGVARWMALGLLAGALGGCSTVSSWFSSDTKPKPQELGANPGLLAVHQAWTAKLGAEVPLATDIHVQGDTLLIAAKDGSVTALDARNGSQLSRFTVGEPLTAGVGGDAERQAVLTRSNQVIVYSQGKQLWKQPLPAAAYTPPLVAGGRVFVLAADRSLAAFDAANGRKLWTAQRPGEPLVLRQPGVLIAVGNTLVAGLSGRMVGIDPDTGAVRWEAPLASPRGTNDVERLVDLVGRVSRVGDSVCARAFQAAVGCVDTQNASVRWTQPSKGADGIDGDGDSVFGAESNGTVQAWRRGDGSRVWSIDQLQHRRLTAPLMLGRSVVFGDDYGVVHLLSKTDGQALARLKTDDSGVASPPVSAANTLVVVSRSGTVYGFRPD</sequence>
<comment type="similarity">
    <text evidence="4">Belongs to the BamB family.</text>
</comment>
<dbReference type="GO" id="GO:0043165">
    <property type="term" value="P:Gram-negative-bacterium-type cell outer membrane assembly"/>
    <property type="evidence" value="ECO:0007669"/>
    <property type="project" value="UniProtKB-UniRule"/>
</dbReference>
<dbReference type="Proteomes" id="UP000000784">
    <property type="component" value="Chromosome"/>
</dbReference>
<dbReference type="InterPro" id="IPR002372">
    <property type="entry name" value="PQQ_rpt_dom"/>
</dbReference>
<evidence type="ECO:0000313" key="6">
    <source>
        <dbReference type="EMBL" id="ABX37645.1"/>
    </source>
</evidence>
<dbReference type="InterPro" id="IPR018391">
    <property type="entry name" value="PQQ_b-propeller_rpt"/>
</dbReference>